<accession>A0A382W159</accession>
<reference evidence="1" key="1">
    <citation type="submission" date="2018-05" db="EMBL/GenBank/DDBJ databases">
        <authorList>
            <person name="Lanie J.A."/>
            <person name="Ng W.-L."/>
            <person name="Kazmierczak K.M."/>
            <person name="Andrzejewski T.M."/>
            <person name="Davidsen T.M."/>
            <person name="Wayne K.J."/>
            <person name="Tettelin H."/>
            <person name="Glass J.I."/>
            <person name="Rusch D."/>
            <person name="Podicherti R."/>
            <person name="Tsui H.-C.T."/>
            <person name="Winkler M.E."/>
        </authorList>
    </citation>
    <scope>NUCLEOTIDE SEQUENCE</scope>
</reference>
<dbReference type="AlphaFoldDB" id="A0A382W159"/>
<protein>
    <submittedName>
        <fullName evidence="1">Uncharacterized protein</fullName>
    </submittedName>
</protein>
<evidence type="ECO:0000313" key="1">
    <source>
        <dbReference type="EMBL" id="SVD51868.1"/>
    </source>
</evidence>
<proteinExistence type="predicted"/>
<organism evidence="1">
    <name type="scientific">marine metagenome</name>
    <dbReference type="NCBI Taxonomy" id="408172"/>
    <lineage>
        <taxon>unclassified sequences</taxon>
        <taxon>metagenomes</taxon>
        <taxon>ecological metagenomes</taxon>
    </lineage>
</organism>
<gene>
    <name evidence="1" type="ORF">METZ01_LOCUS404722</name>
</gene>
<sequence>MGLGRRLNSPSRARIVLMAPKSTVMEAGHRQVWGGTANGFVVNILNRAGIEFDDNGQIQILYENGDDALPIDDIEKFLQQMENTFGHTVQQRPDKPAKIYRGPRDRWKDGEIFYHGTRRGCEEFLKEIEERERPYNAQQNAQGNIIVVLGSRIRNSYTIVFEGTLEECLRYKLDN</sequence>
<name>A0A382W159_9ZZZZ</name>
<dbReference type="EMBL" id="UINC01155803">
    <property type="protein sequence ID" value="SVD51868.1"/>
    <property type="molecule type" value="Genomic_DNA"/>
</dbReference>